<evidence type="ECO:0000313" key="2">
    <source>
        <dbReference type="EMBL" id="MDN0075076.1"/>
    </source>
</evidence>
<evidence type="ECO:0000313" key="3">
    <source>
        <dbReference type="Proteomes" id="UP001168540"/>
    </source>
</evidence>
<dbReference type="Proteomes" id="UP001168540">
    <property type="component" value="Unassembled WGS sequence"/>
</dbReference>
<gene>
    <name evidence="2" type="ORF">QU481_09235</name>
</gene>
<accession>A0ABT7XMR5</accession>
<keyword evidence="3" id="KW-1185">Reference proteome</keyword>
<feature type="region of interest" description="Disordered" evidence="1">
    <location>
        <begin position="1"/>
        <end position="22"/>
    </location>
</feature>
<organism evidence="2 3">
    <name type="scientific">Crenobacter oryzisoli</name>
    <dbReference type="NCBI Taxonomy" id="3056844"/>
    <lineage>
        <taxon>Bacteria</taxon>
        <taxon>Pseudomonadati</taxon>
        <taxon>Pseudomonadota</taxon>
        <taxon>Betaproteobacteria</taxon>
        <taxon>Neisseriales</taxon>
        <taxon>Neisseriaceae</taxon>
        <taxon>Crenobacter</taxon>
    </lineage>
</organism>
<protein>
    <submittedName>
        <fullName evidence="2">Uncharacterized protein</fullName>
    </submittedName>
</protein>
<sequence length="199" mass="21944">MSHYYHDHNHTNPHHFHPATAPQSFGAVVGTIETQTEHEIVGRSGEHLQFYVDVHVGVRYQVDVNIRSSDGTPIEVYVGNEDLDPTGSNPDQPFGAPTYGVFPNATLSYAGLGLTDAMFASVSDTRIQSQLESALNQAEFVAVYGMIFDDGGPNGKGIHETHLHPNANKEDGAIVVYSKDTTNKIKRTWFFFKFVGDHI</sequence>
<dbReference type="EMBL" id="JAUEDK010000013">
    <property type="protein sequence ID" value="MDN0075076.1"/>
    <property type="molecule type" value="Genomic_DNA"/>
</dbReference>
<name>A0ABT7XMR5_9NEIS</name>
<feature type="compositionally biased region" description="Basic and acidic residues" evidence="1">
    <location>
        <begin position="1"/>
        <end position="10"/>
    </location>
</feature>
<reference evidence="2" key="1">
    <citation type="submission" date="2023-06" db="EMBL/GenBank/DDBJ databases">
        <authorList>
            <person name="Zhang S."/>
        </authorList>
    </citation>
    <scope>NUCLEOTIDE SEQUENCE</scope>
    <source>
        <strain evidence="2">SG2303</strain>
    </source>
</reference>
<proteinExistence type="predicted"/>
<evidence type="ECO:0000256" key="1">
    <source>
        <dbReference type="SAM" id="MobiDB-lite"/>
    </source>
</evidence>
<dbReference type="RefSeq" id="WP_289829671.1">
    <property type="nucleotide sequence ID" value="NZ_JAUEDK010000013.1"/>
</dbReference>
<comment type="caution">
    <text evidence="2">The sequence shown here is derived from an EMBL/GenBank/DDBJ whole genome shotgun (WGS) entry which is preliminary data.</text>
</comment>